<keyword evidence="3" id="KW-1185">Reference proteome</keyword>
<keyword evidence="1" id="KW-1133">Transmembrane helix</keyword>
<feature type="transmembrane region" description="Helical" evidence="1">
    <location>
        <begin position="430"/>
        <end position="454"/>
    </location>
</feature>
<dbReference type="EMBL" id="VJMJ01000198">
    <property type="protein sequence ID" value="KAF0727397.1"/>
    <property type="molecule type" value="Genomic_DNA"/>
</dbReference>
<dbReference type="AlphaFoldDB" id="A0A6G0WJK6"/>
<proteinExistence type="predicted"/>
<dbReference type="VEuPathDB" id="FungiDB:AeMF1_016104"/>
<evidence type="ECO:0000313" key="3">
    <source>
        <dbReference type="Proteomes" id="UP000481153"/>
    </source>
</evidence>
<gene>
    <name evidence="2" type="ORF">Ae201684_014654</name>
</gene>
<feature type="transmembrane region" description="Helical" evidence="1">
    <location>
        <begin position="265"/>
        <end position="287"/>
    </location>
</feature>
<reference evidence="2 3" key="1">
    <citation type="submission" date="2019-07" db="EMBL/GenBank/DDBJ databases">
        <title>Genomics analysis of Aphanomyces spp. identifies a new class of oomycete effector associated with host adaptation.</title>
        <authorList>
            <person name="Gaulin E."/>
        </authorList>
    </citation>
    <scope>NUCLEOTIDE SEQUENCE [LARGE SCALE GENOMIC DNA]</scope>
    <source>
        <strain evidence="2 3">ATCC 201684</strain>
    </source>
</reference>
<name>A0A6G0WJK6_9STRA</name>
<comment type="caution">
    <text evidence="2">The sequence shown here is derived from an EMBL/GenBank/DDBJ whole genome shotgun (WGS) entry which is preliminary data.</text>
</comment>
<evidence type="ECO:0000313" key="2">
    <source>
        <dbReference type="EMBL" id="KAF0727397.1"/>
    </source>
</evidence>
<dbReference type="Proteomes" id="UP000481153">
    <property type="component" value="Unassembled WGS sequence"/>
</dbReference>
<evidence type="ECO:0000256" key="1">
    <source>
        <dbReference type="SAM" id="Phobius"/>
    </source>
</evidence>
<protein>
    <submittedName>
        <fullName evidence="2">Uncharacterized protein</fullName>
    </submittedName>
</protein>
<accession>A0A6G0WJK6</accession>
<sequence>MNIRNRTRQLLEFQAVARTTQRMVYLEPSREDPTEYRIVQDHCVTGGYQSKDYIYNESYALPLVQRILLGMNSSINLTAVPLTHALIVDCDYDGRYYQDTTMFKIFLVDIALQSISSIALQTMNAMRETTKLETQVGATVVSQAQLDRFRLGPDDPPDAPWLFGLTYDGATDYRTLVSLYFPYEDDTPFLETHHDGILPSNEYAWRIRATNESMSVAGYSGYYQGSKESQTNILRYLMDMTGNPIRDFVVNYYVSLSYTKDAWTWIQGLVILTVGIALNIAVMTTVFKRKMYLPDVFPTIKRHIHVRAVLLVLAFITDGFWTICEWALTAGERPGDLLVLFLVWTDVVASALGVGVWPTIPVVAFVVCHAHSDALVLALTSADIEKTVANYFTDAYVQNIVLYSTTGMNQWTRHALDSGDPPPWLVAREFAWFLAPCIGITCSLLLYKLILLAVSKFRGKRDRLQTNDSDNVSVAVSEMSGDARRAVRLLTLPPPSFLFSKDAFQMSRTIVWCAGWLLLDDMLVVYADDLLRVFARVLLGVDFGHIYCCAVEIQESRHVLIPKLIPLPVSELTWRSLVHISIETLWVKKVRDGDEQQGQSMADMSMKLKSKSGRTMANVAVKPRRSNANSVAGLQTTT</sequence>
<feature type="transmembrane region" description="Helical" evidence="1">
    <location>
        <begin position="308"/>
        <end position="328"/>
    </location>
</feature>
<keyword evidence="1" id="KW-0472">Membrane</keyword>
<keyword evidence="1" id="KW-0812">Transmembrane</keyword>
<organism evidence="2 3">
    <name type="scientific">Aphanomyces euteiches</name>
    <dbReference type="NCBI Taxonomy" id="100861"/>
    <lineage>
        <taxon>Eukaryota</taxon>
        <taxon>Sar</taxon>
        <taxon>Stramenopiles</taxon>
        <taxon>Oomycota</taxon>
        <taxon>Saprolegniomycetes</taxon>
        <taxon>Saprolegniales</taxon>
        <taxon>Verrucalvaceae</taxon>
        <taxon>Aphanomyces</taxon>
    </lineage>
</organism>